<organism evidence="3">
    <name type="scientific">Sesamum radiatum</name>
    <name type="common">Black benniseed</name>
    <dbReference type="NCBI Taxonomy" id="300843"/>
    <lineage>
        <taxon>Eukaryota</taxon>
        <taxon>Viridiplantae</taxon>
        <taxon>Streptophyta</taxon>
        <taxon>Embryophyta</taxon>
        <taxon>Tracheophyta</taxon>
        <taxon>Spermatophyta</taxon>
        <taxon>Magnoliopsida</taxon>
        <taxon>eudicotyledons</taxon>
        <taxon>Gunneridae</taxon>
        <taxon>Pentapetalae</taxon>
        <taxon>asterids</taxon>
        <taxon>lamiids</taxon>
        <taxon>Lamiales</taxon>
        <taxon>Pedaliaceae</taxon>
        <taxon>Sesamum</taxon>
    </lineage>
</organism>
<accession>A0AAW2WJL4</accession>
<evidence type="ECO:0000313" key="3">
    <source>
        <dbReference type="EMBL" id="KAL0442059.1"/>
    </source>
</evidence>
<dbReference type="EMBL" id="JACGWJ010000001">
    <property type="protein sequence ID" value="KAL0442059.1"/>
    <property type="molecule type" value="Genomic_DNA"/>
</dbReference>
<dbReference type="Pfam" id="PF07727">
    <property type="entry name" value="RVT_2"/>
    <property type="match status" value="1"/>
</dbReference>
<feature type="region of interest" description="Disordered" evidence="1">
    <location>
        <begin position="1"/>
        <end position="29"/>
    </location>
</feature>
<comment type="caution">
    <text evidence="3">The sequence shown here is derived from an EMBL/GenBank/DDBJ whole genome shotgun (WGS) entry which is preliminary data.</text>
</comment>
<dbReference type="InterPro" id="IPR013103">
    <property type="entry name" value="RVT_2"/>
</dbReference>
<reference evidence="3" key="2">
    <citation type="journal article" date="2024" name="Plant">
        <title>Genomic evolution and insights into agronomic trait innovations of Sesamum species.</title>
        <authorList>
            <person name="Miao H."/>
            <person name="Wang L."/>
            <person name="Qu L."/>
            <person name="Liu H."/>
            <person name="Sun Y."/>
            <person name="Le M."/>
            <person name="Wang Q."/>
            <person name="Wei S."/>
            <person name="Zheng Y."/>
            <person name="Lin W."/>
            <person name="Duan Y."/>
            <person name="Cao H."/>
            <person name="Xiong S."/>
            <person name="Wang X."/>
            <person name="Wei L."/>
            <person name="Li C."/>
            <person name="Ma Q."/>
            <person name="Ju M."/>
            <person name="Zhao R."/>
            <person name="Li G."/>
            <person name="Mu C."/>
            <person name="Tian Q."/>
            <person name="Mei H."/>
            <person name="Zhang T."/>
            <person name="Gao T."/>
            <person name="Zhang H."/>
        </authorList>
    </citation>
    <scope>NUCLEOTIDE SEQUENCE</scope>
    <source>
        <strain evidence="3">G02</strain>
    </source>
</reference>
<gene>
    <name evidence="3" type="ORF">Sradi_0144800</name>
</gene>
<name>A0AAW2WJL4_SESRA</name>
<sequence length="205" mass="23555">MIPSTSGTHKETESSEMTPVEPVKLKNSKRKRKQKSFGLDFQLYLIEGSRNEVSTLYPYYFNVEDDPKTFDEAMKSQDVAFWKEAINDEMDSIMGNNTWVLADLPPGCKPLGCKLNFKKKMKVDGTIEKFKARLVIQGFRQRPDIYYFDTYAPVARISIIKLLIALVLIHNLVIHQIGVKAAFLNGDQDEEVYMKQFEGFKLVKS</sequence>
<evidence type="ECO:0000256" key="1">
    <source>
        <dbReference type="SAM" id="MobiDB-lite"/>
    </source>
</evidence>
<feature type="domain" description="Reverse transcriptase Ty1/copia-type" evidence="2">
    <location>
        <begin position="96"/>
        <end position="201"/>
    </location>
</feature>
<dbReference type="AlphaFoldDB" id="A0AAW2WJL4"/>
<proteinExistence type="predicted"/>
<evidence type="ECO:0000259" key="2">
    <source>
        <dbReference type="Pfam" id="PF07727"/>
    </source>
</evidence>
<protein>
    <submittedName>
        <fullName evidence="3">Mitochondrial protein</fullName>
    </submittedName>
</protein>
<reference evidence="3" key="1">
    <citation type="submission" date="2020-06" db="EMBL/GenBank/DDBJ databases">
        <authorList>
            <person name="Li T."/>
            <person name="Hu X."/>
            <person name="Zhang T."/>
            <person name="Song X."/>
            <person name="Zhang H."/>
            <person name="Dai N."/>
            <person name="Sheng W."/>
            <person name="Hou X."/>
            <person name="Wei L."/>
        </authorList>
    </citation>
    <scope>NUCLEOTIDE SEQUENCE</scope>
    <source>
        <strain evidence="3">G02</strain>
        <tissue evidence="3">Leaf</tissue>
    </source>
</reference>